<evidence type="ECO:0000256" key="6">
    <source>
        <dbReference type="ARBA" id="ARBA00022840"/>
    </source>
</evidence>
<feature type="region of interest" description="Disordered" evidence="9">
    <location>
        <begin position="534"/>
        <end position="669"/>
    </location>
</feature>
<feature type="compositionally biased region" description="Low complexity" evidence="9">
    <location>
        <begin position="1021"/>
        <end position="1044"/>
    </location>
</feature>
<keyword evidence="2" id="KW-0723">Serine/threonine-protein kinase</keyword>
<evidence type="ECO:0000256" key="9">
    <source>
        <dbReference type="SAM" id="MobiDB-lite"/>
    </source>
</evidence>
<keyword evidence="5" id="KW-0418">Kinase</keyword>
<evidence type="ECO:0000256" key="1">
    <source>
        <dbReference type="ARBA" id="ARBA00012513"/>
    </source>
</evidence>
<protein>
    <recommendedName>
        <fullName evidence="1">non-specific serine/threonine protein kinase</fullName>
        <ecNumber evidence="1">2.7.11.1</ecNumber>
    </recommendedName>
</protein>
<keyword evidence="3" id="KW-0808">Transferase</keyword>
<dbReference type="SUPFAM" id="SSF56112">
    <property type="entry name" value="Protein kinase-like (PK-like)"/>
    <property type="match status" value="1"/>
</dbReference>
<keyword evidence="12" id="KW-1185">Reference proteome</keyword>
<feature type="compositionally biased region" description="Basic and acidic residues" evidence="9">
    <location>
        <begin position="1144"/>
        <end position="1161"/>
    </location>
</feature>
<reference evidence="12" key="1">
    <citation type="submission" date="2024-06" db="EMBL/GenBank/DDBJ databases">
        <title>Multi-omics analyses provide insights into the biosynthesis of the anticancer antibiotic pleurotin in Hohenbuehelia grisea.</title>
        <authorList>
            <person name="Weaver J.A."/>
            <person name="Alberti F."/>
        </authorList>
    </citation>
    <scope>NUCLEOTIDE SEQUENCE [LARGE SCALE GENOMIC DNA]</scope>
    <source>
        <strain evidence="12">T-177</strain>
    </source>
</reference>
<keyword evidence="6" id="KW-0067">ATP-binding</keyword>
<name>A0ABR3J7V0_9AGAR</name>
<evidence type="ECO:0000313" key="11">
    <source>
        <dbReference type="EMBL" id="KAL0951667.1"/>
    </source>
</evidence>
<organism evidence="11 12">
    <name type="scientific">Hohenbuehelia grisea</name>
    <dbReference type="NCBI Taxonomy" id="104357"/>
    <lineage>
        <taxon>Eukaryota</taxon>
        <taxon>Fungi</taxon>
        <taxon>Dikarya</taxon>
        <taxon>Basidiomycota</taxon>
        <taxon>Agaricomycotina</taxon>
        <taxon>Agaricomycetes</taxon>
        <taxon>Agaricomycetidae</taxon>
        <taxon>Agaricales</taxon>
        <taxon>Pleurotineae</taxon>
        <taxon>Pleurotaceae</taxon>
        <taxon>Hohenbuehelia</taxon>
    </lineage>
</organism>
<feature type="domain" description="Protein kinase" evidence="10">
    <location>
        <begin position="32"/>
        <end position="307"/>
    </location>
</feature>
<evidence type="ECO:0000256" key="5">
    <source>
        <dbReference type="ARBA" id="ARBA00022777"/>
    </source>
</evidence>
<feature type="region of interest" description="Disordered" evidence="9">
    <location>
        <begin position="316"/>
        <end position="352"/>
    </location>
</feature>
<dbReference type="Proteomes" id="UP001556367">
    <property type="component" value="Unassembled WGS sequence"/>
</dbReference>
<dbReference type="InterPro" id="IPR000719">
    <property type="entry name" value="Prot_kinase_dom"/>
</dbReference>
<feature type="compositionally biased region" description="Polar residues" evidence="9">
    <location>
        <begin position="751"/>
        <end position="760"/>
    </location>
</feature>
<feature type="compositionally biased region" description="Polar residues" evidence="9">
    <location>
        <begin position="869"/>
        <end position="916"/>
    </location>
</feature>
<evidence type="ECO:0000256" key="7">
    <source>
        <dbReference type="ARBA" id="ARBA00047899"/>
    </source>
</evidence>
<keyword evidence="4" id="KW-0547">Nucleotide-binding</keyword>
<dbReference type="PROSITE" id="PS50011">
    <property type="entry name" value="PROTEIN_KINASE_DOM"/>
    <property type="match status" value="1"/>
</dbReference>
<evidence type="ECO:0000256" key="3">
    <source>
        <dbReference type="ARBA" id="ARBA00022679"/>
    </source>
</evidence>
<feature type="region of interest" description="Disordered" evidence="9">
    <location>
        <begin position="443"/>
        <end position="478"/>
    </location>
</feature>
<comment type="catalytic activity">
    <reaction evidence="8">
        <text>L-seryl-[protein] + ATP = O-phospho-L-seryl-[protein] + ADP + H(+)</text>
        <dbReference type="Rhea" id="RHEA:17989"/>
        <dbReference type="Rhea" id="RHEA-COMP:9863"/>
        <dbReference type="Rhea" id="RHEA-COMP:11604"/>
        <dbReference type="ChEBI" id="CHEBI:15378"/>
        <dbReference type="ChEBI" id="CHEBI:29999"/>
        <dbReference type="ChEBI" id="CHEBI:30616"/>
        <dbReference type="ChEBI" id="CHEBI:83421"/>
        <dbReference type="ChEBI" id="CHEBI:456216"/>
        <dbReference type="EC" id="2.7.11.1"/>
    </reaction>
</comment>
<comment type="caution">
    <text evidence="11">The sequence shown here is derived from an EMBL/GenBank/DDBJ whole genome shotgun (WGS) entry which is preliminary data.</text>
</comment>
<feature type="region of interest" description="Disordered" evidence="9">
    <location>
        <begin position="377"/>
        <end position="424"/>
    </location>
</feature>
<gene>
    <name evidence="11" type="ORF">HGRIS_008346</name>
</gene>
<evidence type="ECO:0000313" key="12">
    <source>
        <dbReference type="Proteomes" id="UP001556367"/>
    </source>
</evidence>
<feature type="compositionally biased region" description="Polar residues" evidence="9">
    <location>
        <begin position="656"/>
        <end position="666"/>
    </location>
</feature>
<feature type="compositionally biased region" description="Polar residues" evidence="9">
    <location>
        <begin position="836"/>
        <end position="848"/>
    </location>
</feature>
<feature type="compositionally biased region" description="Polar residues" evidence="9">
    <location>
        <begin position="446"/>
        <end position="464"/>
    </location>
</feature>
<evidence type="ECO:0000259" key="10">
    <source>
        <dbReference type="PROSITE" id="PS50011"/>
    </source>
</evidence>
<dbReference type="InterPro" id="IPR011009">
    <property type="entry name" value="Kinase-like_dom_sf"/>
</dbReference>
<evidence type="ECO:0000256" key="4">
    <source>
        <dbReference type="ARBA" id="ARBA00022741"/>
    </source>
</evidence>
<sequence>MAQPHANQIYSQNPNPGTLVPGQNIAVGQFNVQVERYLSQGGFAHVYLVRTATPVYNTTHHVLKRIAVANEGMLTEVKKEVDIMRLLKGHPNIVHLIDAAWHKMSNGMFEVFILMEYCPGGGIIDMMNRRLRERLTEAEILQIFVDVCEGVACMHNSRPPLLHRDLKVENILQSSPTSYKLCDFGSASVVSPRPPSTTQEIRALEADLNRHTTLQYRAPEMVDPYLRRPIDEKSDVWALGVLLYKLCYYTTPFEEHGPLAILNVQYKTPPYPAYSAQMNALIASMLREHGVQRPSAFEILAHVHQLRGTKSKFQYTIPAPQPLSPRHSSFKASSHAPPPSLPHRTAPAQQAVSPNTAALDGVPRNAGVQAREMVLEAIAPMRRGRPTGGKGSRDLTSSTSRQSSPHKKDHSSPSKSVQPLDQNKNWIDAGFDAEGEKAWKAMAATKVSSAKPTTQDDPWSLQQARQEKAKSPGFGDDFGQKLWDSFDPKSAKASLDLPSASTSTSRSPGPTPRIPAFTGSDIVRAKAITGGKERDAFDGLGLGMSNSKPAPTLAEARKLRTGLAVMGTPANVPGSRDSPRISRPTSASRTNSYMSSQSPDALSPPPTMIRASASGSSAGLSASLSRPSSSKPNYSPQPGDLSAETRFPSLEELDATFNTPSTNNGRAPSVIGVKAGSQLLSHLQSQSHPAKPSVGSDPALVNDSLRPGQRSYGDGVRSEQVTGTAMRQTTPNRWSSKPREGGGDYLDYPSSKATPDSSVTPKRADSSALGSKSTIVSYTSAATGPKRPSPSPTKADEARKPVQKLVDAKDVDTLSSTQYSALAAASKRSNKDWLTGSDTESISSTTNAPAYAVQLPGLRDMPGKRSSHIQRSNNMSVSESTTPRNPSPASQATPVKAPVSTSPTKHIRQTTSTFKSNDGPMHARNQLPPARRNDTHPAAEPAHDSASSADEGPEDANGFTSRPSRLPDQPKPRHKARQSSVHDLVDLWGGGVSGGAVSNDKEKDTRPAQSKRSSVNLSALSVPMPRSVSPQPSSSSASESQLSRKPSLPTSRTRKQSTPSLANVSPVTGRSRPQSMFIFPAARPSESPGLASPTVSASLSPPDDARPRPTRRTSISDMVQLYEAIGGARRTSGPGPGPPQVAEKPAELRTKRLSDAKKPDLNSDAARFAAGRGLASLQLPRSAGTTSADTRRSPTYLSRASPTGLPAEAVKEVDRPKVVRRPSPSPEPKSATSETQERPYQGVGKLIDQWQRKAETDAPKQPAVNRRGGFGAKRPGISNTGRG</sequence>
<feature type="compositionally biased region" description="Low complexity" evidence="9">
    <location>
        <begin position="610"/>
        <end position="630"/>
    </location>
</feature>
<proteinExistence type="predicted"/>
<comment type="catalytic activity">
    <reaction evidence="7">
        <text>L-threonyl-[protein] + ATP = O-phospho-L-threonyl-[protein] + ADP + H(+)</text>
        <dbReference type="Rhea" id="RHEA:46608"/>
        <dbReference type="Rhea" id="RHEA-COMP:11060"/>
        <dbReference type="Rhea" id="RHEA-COMP:11605"/>
        <dbReference type="ChEBI" id="CHEBI:15378"/>
        <dbReference type="ChEBI" id="CHEBI:30013"/>
        <dbReference type="ChEBI" id="CHEBI:30616"/>
        <dbReference type="ChEBI" id="CHEBI:61977"/>
        <dbReference type="ChEBI" id="CHEBI:456216"/>
        <dbReference type="EC" id="2.7.11.1"/>
    </reaction>
</comment>
<feature type="region of interest" description="Disordered" evidence="9">
    <location>
        <begin position="681"/>
        <end position="1283"/>
    </location>
</feature>
<dbReference type="EMBL" id="JASNQZ010000011">
    <property type="protein sequence ID" value="KAL0951667.1"/>
    <property type="molecule type" value="Genomic_DNA"/>
</dbReference>
<evidence type="ECO:0000256" key="8">
    <source>
        <dbReference type="ARBA" id="ARBA00048679"/>
    </source>
</evidence>
<dbReference type="PANTHER" id="PTHR22967">
    <property type="entry name" value="SERINE/THREONINE PROTEIN KINASE"/>
    <property type="match status" value="1"/>
</dbReference>
<feature type="compositionally biased region" description="Polar residues" evidence="9">
    <location>
        <begin position="719"/>
        <end position="735"/>
    </location>
</feature>
<feature type="compositionally biased region" description="Basic and acidic residues" evidence="9">
    <location>
        <begin position="931"/>
        <end position="943"/>
    </location>
</feature>
<feature type="compositionally biased region" description="Polar residues" evidence="9">
    <location>
        <begin position="583"/>
        <end position="600"/>
    </location>
</feature>
<dbReference type="PANTHER" id="PTHR22967:SF57">
    <property type="entry name" value="AUXILIN, ISOFORM A-RELATED"/>
    <property type="match status" value="1"/>
</dbReference>
<evidence type="ECO:0000256" key="2">
    <source>
        <dbReference type="ARBA" id="ARBA00022527"/>
    </source>
</evidence>
<feature type="compositionally biased region" description="Basic and acidic residues" evidence="9">
    <location>
        <begin position="794"/>
        <end position="812"/>
    </location>
</feature>
<accession>A0ABR3J7V0</accession>
<feature type="compositionally biased region" description="Polar residues" evidence="9">
    <location>
        <begin position="1048"/>
        <end position="1074"/>
    </location>
</feature>
<feature type="region of interest" description="Disordered" evidence="9">
    <location>
        <begin position="490"/>
        <end position="522"/>
    </location>
</feature>
<dbReference type="EC" id="2.7.11.1" evidence="1"/>
<feature type="compositionally biased region" description="Polar residues" evidence="9">
    <location>
        <begin position="1007"/>
        <end position="1019"/>
    </location>
</feature>
<dbReference type="Pfam" id="PF00069">
    <property type="entry name" value="Pkinase"/>
    <property type="match status" value="1"/>
</dbReference>
<feature type="compositionally biased region" description="Polar residues" evidence="9">
    <location>
        <begin position="1183"/>
        <end position="1201"/>
    </location>
</feature>
<dbReference type="Gene3D" id="1.10.510.10">
    <property type="entry name" value="Transferase(Phosphotransferase) domain 1"/>
    <property type="match status" value="1"/>
</dbReference>
<dbReference type="SMART" id="SM00220">
    <property type="entry name" value="S_TKc"/>
    <property type="match status" value="1"/>
</dbReference>
<feature type="compositionally biased region" description="Low complexity" evidence="9">
    <location>
        <begin position="498"/>
        <end position="508"/>
    </location>
</feature>
<feature type="compositionally biased region" description="Polar residues" evidence="9">
    <location>
        <begin position="768"/>
        <end position="782"/>
    </location>
</feature>